<dbReference type="AlphaFoldDB" id="A0A061EDE5"/>
<dbReference type="InterPro" id="IPR044750">
    <property type="entry name" value="C2_SRC2/BAP"/>
</dbReference>
<dbReference type="HOGENOM" id="CLU_059104_0_0_1"/>
<evidence type="ECO:0000256" key="1">
    <source>
        <dbReference type="SAM" id="MobiDB-lite"/>
    </source>
</evidence>
<feature type="region of interest" description="Disordered" evidence="1">
    <location>
        <begin position="41"/>
        <end position="62"/>
    </location>
</feature>
<reference evidence="3 4" key="1">
    <citation type="journal article" date="2013" name="Genome Biol.">
        <title>The genome sequence of the most widely cultivated cacao type and its use to identify candidate genes regulating pod color.</title>
        <authorList>
            <person name="Motamayor J.C."/>
            <person name="Mockaitis K."/>
            <person name="Schmutz J."/>
            <person name="Haiminen N."/>
            <person name="Iii D.L."/>
            <person name="Cornejo O."/>
            <person name="Findley S.D."/>
            <person name="Zheng P."/>
            <person name="Utro F."/>
            <person name="Royaert S."/>
            <person name="Saski C."/>
            <person name="Jenkins J."/>
            <person name="Podicheti R."/>
            <person name="Zhao M."/>
            <person name="Scheffler B.E."/>
            <person name="Stack J.C."/>
            <person name="Feltus F.A."/>
            <person name="Mustiga G.M."/>
            <person name="Amores F."/>
            <person name="Phillips W."/>
            <person name="Marelli J.P."/>
            <person name="May G.D."/>
            <person name="Shapiro H."/>
            <person name="Ma J."/>
            <person name="Bustamante C.D."/>
            <person name="Schnell R.J."/>
            <person name="Main D."/>
            <person name="Gilbert D."/>
            <person name="Parida L."/>
            <person name="Kuhn D.N."/>
        </authorList>
    </citation>
    <scope>NUCLEOTIDE SEQUENCE [LARGE SCALE GENOMIC DNA]</scope>
    <source>
        <strain evidence="4">cv. Matina 1-6</strain>
    </source>
</reference>
<dbReference type="InParanoid" id="A0A061EDE5"/>
<dbReference type="GO" id="GO:0006952">
    <property type="term" value="P:defense response"/>
    <property type="evidence" value="ECO:0007669"/>
    <property type="project" value="InterPro"/>
</dbReference>
<dbReference type="EMBL" id="CM001882">
    <property type="protein sequence ID" value="EOY03005.1"/>
    <property type="molecule type" value="Genomic_DNA"/>
</dbReference>
<organism evidence="3 4">
    <name type="scientific">Theobroma cacao</name>
    <name type="common">Cacao</name>
    <name type="synonym">Cocoa</name>
    <dbReference type="NCBI Taxonomy" id="3641"/>
    <lineage>
        <taxon>Eukaryota</taxon>
        <taxon>Viridiplantae</taxon>
        <taxon>Streptophyta</taxon>
        <taxon>Embryophyta</taxon>
        <taxon>Tracheophyta</taxon>
        <taxon>Spermatophyta</taxon>
        <taxon>Magnoliopsida</taxon>
        <taxon>eudicotyledons</taxon>
        <taxon>Gunneridae</taxon>
        <taxon>Pentapetalae</taxon>
        <taxon>rosids</taxon>
        <taxon>malvids</taxon>
        <taxon>Malvales</taxon>
        <taxon>Malvaceae</taxon>
        <taxon>Byttnerioideae</taxon>
        <taxon>Theobroma</taxon>
    </lineage>
</organism>
<feature type="region of interest" description="Disordered" evidence="1">
    <location>
        <begin position="219"/>
        <end position="243"/>
    </location>
</feature>
<proteinExistence type="predicted"/>
<accession>A0A061EDE5</accession>
<name>A0A061EDE5_THECC</name>
<dbReference type="Pfam" id="PF00168">
    <property type="entry name" value="C2"/>
    <property type="match status" value="1"/>
</dbReference>
<dbReference type="CDD" id="cd04051">
    <property type="entry name" value="C2_SRC2_like"/>
    <property type="match status" value="1"/>
</dbReference>
<dbReference type="InterPro" id="IPR000008">
    <property type="entry name" value="C2_dom"/>
</dbReference>
<dbReference type="Proteomes" id="UP000026915">
    <property type="component" value="Chromosome 4"/>
</dbReference>
<dbReference type="OMA" id="DGHLETW"/>
<dbReference type="eggNOG" id="ENOG502S0SB">
    <property type="taxonomic scope" value="Eukaryota"/>
</dbReference>
<sequence length="309" mass="34531">MESSFIELKVISCKDLKAFNFFQKLSVYALVSIASDDDKKVVEKQQRQRTPTDREGDGNPEWNHTIRLEVSQALFQDCDNLFIHFDLRHEGVMFGDKTIGEVRVPFRDVIQESNGVVRFVIYEVRTTDGKSNGVLNFSFKVNGKDQGLGTDSPASQIAGYPVIHYSPETQFSSSEAHSESPTVHYPFLELENMSQGSQLQPSLSGNQDPFQEKHFMPQNAYYQLPPPPPLMPPLPHPHPPPPPRAPFPHGPCYYPPPPGPNPWGSGPYVGAYGYSTHGSQLGSADGHLETWPTGWQGVENRHSSSWNGR</sequence>
<gene>
    <name evidence="3" type="ORF">TCM_017398</name>
</gene>
<evidence type="ECO:0000313" key="3">
    <source>
        <dbReference type="EMBL" id="EOY03005.1"/>
    </source>
</evidence>
<dbReference type="PANTHER" id="PTHR32246:SF169">
    <property type="entry name" value="PROTEIN SRC2-LIKE"/>
    <property type="match status" value="1"/>
</dbReference>
<keyword evidence="4" id="KW-1185">Reference proteome</keyword>
<feature type="domain" description="C2" evidence="2">
    <location>
        <begin position="1"/>
        <end position="120"/>
    </location>
</feature>
<dbReference type="SUPFAM" id="SSF49562">
    <property type="entry name" value="C2 domain (Calcium/lipid-binding domain, CaLB)"/>
    <property type="match status" value="1"/>
</dbReference>
<dbReference type="PROSITE" id="PS50004">
    <property type="entry name" value="C2"/>
    <property type="match status" value="1"/>
</dbReference>
<dbReference type="PANTHER" id="PTHR32246">
    <property type="entry name" value="INGRESSION PROTEIN FIC1"/>
    <property type="match status" value="1"/>
</dbReference>
<protein>
    <submittedName>
        <fullName evidence="3">Calcium-dependent lipid-binding family protein, putative</fullName>
    </submittedName>
</protein>
<evidence type="ECO:0000313" key="4">
    <source>
        <dbReference type="Proteomes" id="UP000026915"/>
    </source>
</evidence>
<dbReference type="Gramene" id="EOY03005">
    <property type="protein sequence ID" value="EOY03005"/>
    <property type="gene ID" value="TCM_017398"/>
</dbReference>
<dbReference type="Gene3D" id="2.60.40.150">
    <property type="entry name" value="C2 domain"/>
    <property type="match status" value="1"/>
</dbReference>
<dbReference type="STRING" id="3641.A0A061EDE5"/>
<evidence type="ECO:0000259" key="2">
    <source>
        <dbReference type="PROSITE" id="PS50004"/>
    </source>
</evidence>
<dbReference type="InterPro" id="IPR035892">
    <property type="entry name" value="C2_domain_sf"/>
</dbReference>
<feature type="compositionally biased region" description="Pro residues" evidence="1">
    <location>
        <begin position="224"/>
        <end position="243"/>
    </location>
</feature>
<dbReference type="SMART" id="SM00239">
    <property type="entry name" value="C2"/>
    <property type="match status" value="1"/>
</dbReference>
<feature type="compositionally biased region" description="Basic and acidic residues" evidence="1">
    <location>
        <begin position="41"/>
        <end position="57"/>
    </location>
</feature>